<dbReference type="InterPro" id="IPR014262">
    <property type="entry name" value="HAF_rpt"/>
</dbReference>
<dbReference type="Gene3D" id="2.40.128.130">
    <property type="entry name" value="Autotransporter beta-domain"/>
    <property type="match status" value="1"/>
</dbReference>
<dbReference type="InterPro" id="IPR005546">
    <property type="entry name" value="Autotransporte_beta"/>
</dbReference>
<sequence>MEDLGSLSGGDSFAFGTNIDGSVVVGDAGTEDRHFHAFRWTEATGMEDLGTLAQNGGHSAARAVNSDGTTVVGFSETSDGFTHAFRWTASGMEDLQALGGNYSYAYGVSADGSVVVGQAATAGDSVNHAFRWTSATNMIDLGTLAGSEAYSSAYGVSSDGGTVVGESETGQGHLHAFRWTAATGMADLGTLGGSLSYAEGVNANGNVIVGSSSQQNGESRAFRWTNATGMISVEDWLRANGVTVDVDFSQTAKGVSADGKVIVGETQNQTAYIARVMDDISGVIDVDEYTRTLAAKPNVQPSLDYADITMNGAQGEPMRNLLAAGQQSFSITADGGRTKSDSLEGGFGIADISYAIGLEGGATARLSAGGLYARQDIATGGDMMLKGFHVAPEVSLPVLGDVYATFGGYYSRAGLDVKRGYLNAGSADSSHGDTDVETWGAKLRVDWHDVFALDDWSFTPYASLTYAHASMDAYTETGGSFPASFAGVHDHETVARLGLDAVGNVTERFRLTAKLEADYRFEDRTASTGGQILGLSAFALPGQEIDQFSLRAGIGAELDTAGGTAFISLNASGLRDDPSVWVRSGWKIAF</sequence>
<dbReference type="NCBIfam" id="TIGR02913">
    <property type="entry name" value="HAF_rpt"/>
    <property type="match status" value="5"/>
</dbReference>
<dbReference type="EMBL" id="JAGGJU010000009">
    <property type="protein sequence ID" value="MBP1851924.1"/>
    <property type="molecule type" value="Genomic_DNA"/>
</dbReference>
<dbReference type="Pfam" id="PF03797">
    <property type="entry name" value="Autotransporter"/>
    <property type="match status" value="1"/>
</dbReference>
<protein>
    <submittedName>
        <fullName evidence="2">HAF family extracellular repeat protein</fullName>
    </submittedName>
</protein>
<dbReference type="Proteomes" id="UP000759443">
    <property type="component" value="Unassembled WGS sequence"/>
</dbReference>
<reference evidence="2 3" key="1">
    <citation type="submission" date="2021-03" db="EMBL/GenBank/DDBJ databases">
        <title>Genomic Encyclopedia of Type Strains, Phase IV (KMG-IV): sequencing the most valuable type-strain genomes for metagenomic binning, comparative biology and taxonomic classification.</title>
        <authorList>
            <person name="Goeker M."/>
        </authorList>
    </citation>
    <scope>NUCLEOTIDE SEQUENCE [LARGE SCALE GENOMIC DNA]</scope>
    <source>
        <strain evidence="2 3">DSM 21600</strain>
    </source>
</reference>
<dbReference type="PROSITE" id="PS51208">
    <property type="entry name" value="AUTOTRANSPORTER"/>
    <property type="match status" value="1"/>
</dbReference>
<dbReference type="SUPFAM" id="SSF103515">
    <property type="entry name" value="Autotransporter"/>
    <property type="match status" value="1"/>
</dbReference>
<keyword evidence="3" id="KW-1185">Reference proteome</keyword>
<feature type="domain" description="Autotransporter" evidence="1">
    <location>
        <begin position="322"/>
        <end position="590"/>
    </location>
</feature>
<name>A0ABS4E1U5_9HYPH</name>
<evidence type="ECO:0000313" key="3">
    <source>
        <dbReference type="Proteomes" id="UP000759443"/>
    </source>
</evidence>
<proteinExistence type="predicted"/>
<accession>A0ABS4E1U5</accession>
<dbReference type="InterPro" id="IPR036709">
    <property type="entry name" value="Autotransporte_beta_dom_sf"/>
</dbReference>
<dbReference type="RefSeq" id="WP_209946766.1">
    <property type="nucleotide sequence ID" value="NZ_JAGGJU010000009.1"/>
</dbReference>
<gene>
    <name evidence="2" type="ORF">J2Z17_003376</name>
</gene>
<comment type="caution">
    <text evidence="2">The sequence shown here is derived from an EMBL/GenBank/DDBJ whole genome shotgun (WGS) entry which is preliminary data.</text>
</comment>
<evidence type="ECO:0000313" key="2">
    <source>
        <dbReference type="EMBL" id="MBP1851924.1"/>
    </source>
</evidence>
<organism evidence="2 3">
    <name type="scientific">Rhizobium halophytocola</name>
    <dbReference type="NCBI Taxonomy" id="735519"/>
    <lineage>
        <taxon>Bacteria</taxon>
        <taxon>Pseudomonadati</taxon>
        <taxon>Pseudomonadota</taxon>
        <taxon>Alphaproteobacteria</taxon>
        <taxon>Hyphomicrobiales</taxon>
        <taxon>Rhizobiaceae</taxon>
        <taxon>Rhizobium/Agrobacterium group</taxon>
        <taxon>Rhizobium</taxon>
    </lineage>
</organism>
<dbReference type="SMART" id="SM00869">
    <property type="entry name" value="Autotransporter"/>
    <property type="match status" value="1"/>
</dbReference>
<evidence type="ECO:0000259" key="1">
    <source>
        <dbReference type="PROSITE" id="PS51208"/>
    </source>
</evidence>